<evidence type="ECO:0000256" key="8">
    <source>
        <dbReference type="SAM" id="SignalP"/>
    </source>
</evidence>
<dbReference type="EMBL" id="LT598496">
    <property type="protein sequence ID" value="SBV25069.1"/>
    <property type="molecule type" value="Genomic_DNA"/>
</dbReference>
<evidence type="ECO:0000313" key="11">
    <source>
        <dbReference type="Proteomes" id="UP000199393"/>
    </source>
</evidence>
<evidence type="ECO:0000256" key="7">
    <source>
        <dbReference type="SAM" id="Phobius"/>
    </source>
</evidence>
<keyword evidence="2 10" id="KW-0645">Protease</keyword>
<evidence type="ECO:0000256" key="3">
    <source>
        <dbReference type="ARBA" id="ARBA00022801"/>
    </source>
</evidence>
<comment type="similarity">
    <text evidence="1 5">Belongs to the peptidase S8 family.</text>
</comment>
<evidence type="ECO:0000256" key="5">
    <source>
        <dbReference type="PROSITE-ProRule" id="PRU01240"/>
    </source>
</evidence>
<feature type="region of interest" description="Disordered" evidence="6">
    <location>
        <begin position="370"/>
        <end position="393"/>
    </location>
</feature>
<organism evidence="10 11">
    <name type="scientific">Micromonospora krabiensis</name>
    <dbReference type="NCBI Taxonomy" id="307121"/>
    <lineage>
        <taxon>Bacteria</taxon>
        <taxon>Bacillati</taxon>
        <taxon>Actinomycetota</taxon>
        <taxon>Actinomycetes</taxon>
        <taxon>Micromonosporales</taxon>
        <taxon>Micromonosporaceae</taxon>
        <taxon>Micromonospora</taxon>
    </lineage>
</organism>
<dbReference type="OrthoDB" id="5240330at2"/>
<dbReference type="PRINTS" id="PR00723">
    <property type="entry name" value="SUBTILISIN"/>
</dbReference>
<evidence type="ECO:0000259" key="9">
    <source>
        <dbReference type="Pfam" id="PF00082"/>
    </source>
</evidence>
<dbReference type="PANTHER" id="PTHR43806">
    <property type="entry name" value="PEPTIDASE S8"/>
    <property type="match status" value="1"/>
</dbReference>
<name>A0A1C3MXM3_9ACTN</name>
<proteinExistence type="inferred from homology"/>
<keyword evidence="7" id="KW-1133">Transmembrane helix</keyword>
<evidence type="ECO:0000313" key="10">
    <source>
        <dbReference type="EMBL" id="SBV25069.1"/>
    </source>
</evidence>
<dbReference type="Pfam" id="PF00082">
    <property type="entry name" value="Peptidase_S8"/>
    <property type="match status" value="1"/>
</dbReference>
<keyword evidence="7" id="KW-0812">Transmembrane</keyword>
<dbReference type="RefSeq" id="WP_091588220.1">
    <property type="nucleotide sequence ID" value="NZ_JBHRWG010000002.1"/>
</dbReference>
<dbReference type="AlphaFoldDB" id="A0A1C3MXM3"/>
<gene>
    <name evidence="10" type="ORF">GA0070620_0538</name>
</gene>
<dbReference type="InterPro" id="IPR036852">
    <property type="entry name" value="Peptidase_S8/S53_dom_sf"/>
</dbReference>
<feature type="signal peptide" evidence="8">
    <location>
        <begin position="1"/>
        <end position="28"/>
    </location>
</feature>
<dbReference type="InterPro" id="IPR000209">
    <property type="entry name" value="Peptidase_S8/S53_dom"/>
</dbReference>
<dbReference type="InterPro" id="IPR015500">
    <property type="entry name" value="Peptidase_S8_subtilisin-rel"/>
</dbReference>
<dbReference type="GO" id="GO:0006508">
    <property type="term" value="P:proteolysis"/>
    <property type="evidence" value="ECO:0007669"/>
    <property type="project" value="UniProtKB-KW"/>
</dbReference>
<sequence>MNRPDRARAIAAALLLGAAAVPAIPASAAASPTVVRSTLAADVTAGAGDTLPARVRPGAVAAPPAGSPPVLPTVTQGCVGESPVVAKSTPWAVRRVLPTAAWPLTRGEGVVVAVLDTGVSPAATALTGAVRRGNDVVGSGGGDRDCFGRGTALAGIVAARPLAGTGFVGVAPGATILPIRVVDARGKVPPGAIAAGIRAATAARADVILVGLGTTGGDPGLRAAIRDAVARDIVLVAAVAQAKQTGTTPSPPWYPAAHPDVLAVGGIDVKGTLTEQSPPEAGVDLVAPASDAVSVAPRGDGHYAVTGAAVAAAYVAGAAALVRAYHPALSQAEVRQRLELTAEHPPGAWPTAGAGYGMLDLYQALSAVEPSRPPLTSRPDAVRPLPKPGPTEPTRLIAGSVSAGIAGLAGLAYLAAMTVKWGRRRRWRP</sequence>
<protein>
    <submittedName>
        <fullName evidence="10">Type VII secretion-associated serine protease mycosin</fullName>
    </submittedName>
</protein>
<dbReference type="Gene3D" id="3.40.50.200">
    <property type="entry name" value="Peptidase S8/S53 domain"/>
    <property type="match status" value="1"/>
</dbReference>
<keyword evidence="11" id="KW-1185">Reference proteome</keyword>
<dbReference type="GO" id="GO:0004252">
    <property type="term" value="F:serine-type endopeptidase activity"/>
    <property type="evidence" value="ECO:0007669"/>
    <property type="project" value="InterPro"/>
</dbReference>
<evidence type="ECO:0000256" key="4">
    <source>
        <dbReference type="ARBA" id="ARBA00022825"/>
    </source>
</evidence>
<keyword evidence="4" id="KW-0720">Serine protease</keyword>
<feature type="domain" description="Peptidase S8/S53" evidence="9">
    <location>
        <begin position="107"/>
        <end position="348"/>
    </location>
</feature>
<keyword evidence="7" id="KW-0472">Membrane</keyword>
<evidence type="ECO:0000256" key="6">
    <source>
        <dbReference type="SAM" id="MobiDB-lite"/>
    </source>
</evidence>
<comment type="caution">
    <text evidence="5">Lacks conserved residue(s) required for the propagation of feature annotation.</text>
</comment>
<evidence type="ECO:0000256" key="1">
    <source>
        <dbReference type="ARBA" id="ARBA00011073"/>
    </source>
</evidence>
<accession>A0A1C3MXM3</accession>
<dbReference type="SUPFAM" id="SSF52743">
    <property type="entry name" value="Subtilisin-like"/>
    <property type="match status" value="1"/>
</dbReference>
<dbReference type="InterPro" id="IPR050131">
    <property type="entry name" value="Peptidase_S8_subtilisin-like"/>
</dbReference>
<keyword evidence="3" id="KW-0378">Hydrolase</keyword>
<reference evidence="11" key="1">
    <citation type="submission" date="2016-06" db="EMBL/GenBank/DDBJ databases">
        <authorList>
            <person name="Varghese N."/>
            <person name="Submissions Spin"/>
        </authorList>
    </citation>
    <scope>NUCLEOTIDE SEQUENCE [LARGE SCALE GENOMIC DNA]</scope>
    <source>
        <strain evidence="11">DSM 45344</strain>
    </source>
</reference>
<feature type="chain" id="PRO_5008678417" evidence="8">
    <location>
        <begin position="29"/>
        <end position="429"/>
    </location>
</feature>
<keyword evidence="8" id="KW-0732">Signal</keyword>
<dbReference type="STRING" id="307121.GA0070620_0538"/>
<evidence type="ECO:0000256" key="2">
    <source>
        <dbReference type="ARBA" id="ARBA00022670"/>
    </source>
</evidence>
<dbReference type="Proteomes" id="UP000199393">
    <property type="component" value="Chromosome I"/>
</dbReference>
<dbReference type="PANTHER" id="PTHR43806:SF11">
    <property type="entry name" value="CEREVISIN-RELATED"/>
    <property type="match status" value="1"/>
</dbReference>
<feature type="transmembrane region" description="Helical" evidence="7">
    <location>
        <begin position="396"/>
        <end position="419"/>
    </location>
</feature>
<dbReference type="PROSITE" id="PS51892">
    <property type="entry name" value="SUBTILASE"/>
    <property type="match status" value="1"/>
</dbReference>